<keyword evidence="3" id="KW-1185">Reference proteome</keyword>
<gene>
    <name evidence="2" type="ORF">SAMN04488002_2173</name>
</gene>
<dbReference type="OrthoDB" id="9804395at2"/>
<dbReference type="AlphaFoldDB" id="A0A1I6GYJ5"/>
<evidence type="ECO:0000259" key="1">
    <source>
        <dbReference type="Pfam" id="PF13472"/>
    </source>
</evidence>
<reference evidence="3" key="1">
    <citation type="submission" date="2016-10" db="EMBL/GenBank/DDBJ databases">
        <authorList>
            <person name="Varghese N."/>
            <person name="Submissions S."/>
        </authorList>
    </citation>
    <scope>NUCLEOTIDE SEQUENCE [LARGE SCALE GENOMIC DNA]</scope>
    <source>
        <strain evidence="3">DSM 26921</strain>
    </source>
</reference>
<accession>A0A1I6GYJ5</accession>
<protein>
    <submittedName>
        <fullName evidence="2">Lysophospholipase L1</fullName>
    </submittedName>
</protein>
<dbReference type="Gene3D" id="3.40.50.1110">
    <property type="entry name" value="SGNH hydrolase"/>
    <property type="match status" value="1"/>
</dbReference>
<dbReference type="CDD" id="cd01836">
    <property type="entry name" value="FeeA_FeeB_like"/>
    <property type="match status" value="1"/>
</dbReference>
<dbReference type="InterPro" id="IPR013830">
    <property type="entry name" value="SGNH_hydro"/>
</dbReference>
<evidence type="ECO:0000313" key="3">
    <source>
        <dbReference type="Proteomes" id="UP000199658"/>
    </source>
</evidence>
<dbReference type="EMBL" id="FOYO01000001">
    <property type="protein sequence ID" value="SFR47334.1"/>
    <property type="molecule type" value="Genomic_DNA"/>
</dbReference>
<dbReference type="SUPFAM" id="SSF52266">
    <property type="entry name" value="SGNH hydrolase"/>
    <property type="match status" value="1"/>
</dbReference>
<dbReference type="Proteomes" id="UP000199658">
    <property type="component" value="Unassembled WGS sequence"/>
</dbReference>
<dbReference type="GO" id="GO:0016788">
    <property type="term" value="F:hydrolase activity, acting on ester bonds"/>
    <property type="evidence" value="ECO:0007669"/>
    <property type="project" value="UniProtKB-ARBA"/>
</dbReference>
<dbReference type="Pfam" id="PF13472">
    <property type="entry name" value="Lipase_GDSL_2"/>
    <property type="match status" value="1"/>
</dbReference>
<feature type="domain" description="SGNH hydrolase-type esterase" evidence="1">
    <location>
        <begin position="49"/>
        <end position="219"/>
    </location>
</feature>
<dbReference type="RefSeq" id="WP_090216591.1">
    <property type="nucleotide sequence ID" value="NZ_FOYO01000001.1"/>
</dbReference>
<organism evidence="2 3">
    <name type="scientific">Litoreibacter janthinus</name>
    <dbReference type="NCBI Taxonomy" id="670154"/>
    <lineage>
        <taxon>Bacteria</taxon>
        <taxon>Pseudomonadati</taxon>
        <taxon>Pseudomonadota</taxon>
        <taxon>Alphaproteobacteria</taxon>
        <taxon>Rhodobacterales</taxon>
        <taxon>Roseobacteraceae</taxon>
        <taxon>Litoreibacter</taxon>
    </lineage>
</organism>
<dbReference type="STRING" id="670154.SAMN04488002_2173"/>
<evidence type="ECO:0000313" key="2">
    <source>
        <dbReference type="EMBL" id="SFR47334.1"/>
    </source>
</evidence>
<proteinExistence type="predicted"/>
<name>A0A1I6GYJ5_9RHOB</name>
<dbReference type="InterPro" id="IPR036514">
    <property type="entry name" value="SGNH_hydro_sf"/>
</dbReference>
<sequence length="233" mass="25595">MRDAAVKLALLPILAAQGWRARTTARQLPEPDGPREGIVGQGPELRLLILGDSSAAGVGVAHQRDAITGHLTRTLAETRKVHWRLNAVSGATTAATLARLSAEETGPFDMAVTALGVNDVTKGATLRRWLGHQRELCERLQQEFGCTQVFVSGMPPIGSFPLLPDPLRWVLAEQGRRWDRALIKMLDGMDGCYHVKAAESLEPHQMSKDGFHPGPEVYEMWAAAIFDQMRPYL</sequence>